<dbReference type="Proteomes" id="UP000268321">
    <property type="component" value="Unassembled WGS sequence"/>
</dbReference>
<dbReference type="EMBL" id="ML004429">
    <property type="protein sequence ID" value="RKP32874.1"/>
    <property type="molecule type" value="Genomic_DNA"/>
</dbReference>
<organism evidence="3 4">
    <name type="scientific">Metschnikowia bicuspidata</name>
    <dbReference type="NCBI Taxonomy" id="27322"/>
    <lineage>
        <taxon>Eukaryota</taxon>
        <taxon>Fungi</taxon>
        <taxon>Dikarya</taxon>
        <taxon>Ascomycota</taxon>
        <taxon>Saccharomycotina</taxon>
        <taxon>Pichiomycetes</taxon>
        <taxon>Metschnikowiaceae</taxon>
        <taxon>Metschnikowia</taxon>
    </lineage>
</organism>
<evidence type="ECO:0000313" key="3">
    <source>
        <dbReference type="EMBL" id="RKP32874.1"/>
    </source>
</evidence>
<feature type="region of interest" description="Disordered" evidence="1">
    <location>
        <begin position="211"/>
        <end position="238"/>
    </location>
</feature>
<name>A0A4P9ZI62_9ASCO</name>
<dbReference type="InterPro" id="IPR014805">
    <property type="entry name" value="SKG6/TOS2-like"/>
</dbReference>
<keyword evidence="2" id="KW-0812">Transmembrane</keyword>
<feature type="region of interest" description="Disordered" evidence="1">
    <location>
        <begin position="264"/>
        <end position="405"/>
    </location>
</feature>
<dbReference type="OrthoDB" id="4035953at2759"/>
<evidence type="ECO:0000313" key="4">
    <source>
        <dbReference type="Proteomes" id="UP000268321"/>
    </source>
</evidence>
<gene>
    <name evidence="3" type="ORF">METBISCDRAFT_21137</name>
</gene>
<feature type="region of interest" description="Disordered" evidence="1">
    <location>
        <begin position="417"/>
        <end position="437"/>
    </location>
</feature>
<protein>
    <submittedName>
        <fullName evidence="3">Uncharacterized protein</fullName>
    </submittedName>
</protein>
<evidence type="ECO:0000256" key="2">
    <source>
        <dbReference type="SAM" id="Phobius"/>
    </source>
</evidence>
<proteinExistence type="predicted"/>
<dbReference type="AlphaFoldDB" id="A0A4P9ZI62"/>
<keyword evidence="2" id="KW-1133">Transmembrane helix</keyword>
<dbReference type="Pfam" id="PF08693">
    <property type="entry name" value="SKG6"/>
    <property type="match status" value="1"/>
</dbReference>
<feature type="compositionally biased region" description="Basic and acidic residues" evidence="1">
    <location>
        <begin position="312"/>
        <end position="328"/>
    </location>
</feature>
<sequence length="670" mass="74514">MPSPTIYLHKRDASLSSGFPSASASLDCSGKNSKLPLCEKSTPSNGLEIALGAGIPLVVILLVLSFLIVRNYRKEKREAMDHDPDFDENGHPTALPDLPAFTKSAHPFAQNQNHFAGIGGYPLMELQNKFSQDVKSVERRSTHADSIVDGFVLPYRSQTGSKASLDHFARQLGDCNNYKHKKITSNHSTASIHNQQVMSLSRSNFNISTSNLNTCSRGGSPQKSRGGGYSTKNGSNTLIPYNDTAFDVSLSLTEGFRINIENKPESEPVRSLPSSKKGEVPSAKAYAATKEVSPAASEIMSVHDAEDDSEDERYRKARSDPIRNDRGISEPTADDYDDYPDGTDDLNTTTGDFLSPFDEKFDNQLLSQQTESSEPDKLRDDSEMNLPVDDTHESQSETSPKKKPLKEARMSFFNMLQNVSDDDEADSTARDQKMTEEQELELARIKSVYKIYFDKSNSMKSVGDVQGPSFQPDSTQPTPSLAVDHLQAQTSSDGKPAYDPRGITASLIYEEPSHMHMDQENNFGNSHLNYPQSGMRYNHGQYVDTQNHHNYTSQRYQPEQQFYNDEGYNFQYQQQYPAQPSENRHYYNTSAARLPNASEIRKSSVQTFTNFEPKPGVSSSRSVKQQEFSNNTNSLNISASSFALPSAVLMTTGSPTTLQRKYKPADAFLA</sequence>
<reference evidence="4" key="1">
    <citation type="journal article" date="2018" name="Nat. Microbiol.">
        <title>Leveraging single-cell genomics to expand the fungal tree of life.</title>
        <authorList>
            <person name="Ahrendt S.R."/>
            <person name="Quandt C.A."/>
            <person name="Ciobanu D."/>
            <person name="Clum A."/>
            <person name="Salamov A."/>
            <person name="Andreopoulos B."/>
            <person name="Cheng J.F."/>
            <person name="Woyke T."/>
            <person name="Pelin A."/>
            <person name="Henrissat B."/>
            <person name="Reynolds N.K."/>
            <person name="Benny G.L."/>
            <person name="Smith M.E."/>
            <person name="James T.Y."/>
            <person name="Grigoriev I.V."/>
        </authorList>
    </citation>
    <scope>NUCLEOTIDE SEQUENCE [LARGE SCALE GENOMIC DNA]</scope>
    <source>
        <strain evidence="4">Baker2002</strain>
    </source>
</reference>
<feature type="compositionally biased region" description="Acidic residues" evidence="1">
    <location>
        <begin position="332"/>
        <end position="344"/>
    </location>
</feature>
<accession>A0A4P9ZI62</accession>
<keyword evidence="2" id="KW-0472">Membrane</keyword>
<evidence type="ECO:0000256" key="1">
    <source>
        <dbReference type="SAM" id="MobiDB-lite"/>
    </source>
</evidence>
<feature type="compositionally biased region" description="Basic and acidic residues" evidence="1">
    <location>
        <begin position="427"/>
        <end position="437"/>
    </location>
</feature>
<keyword evidence="4" id="KW-1185">Reference proteome</keyword>
<feature type="compositionally biased region" description="Polar residues" evidence="1">
    <location>
        <begin position="211"/>
        <end position="223"/>
    </location>
</feature>
<feature type="transmembrane region" description="Helical" evidence="2">
    <location>
        <begin position="49"/>
        <end position="69"/>
    </location>
</feature>